<protein>
    <submittedName>
        <fullName evidence="2">Uncharacterized protein</fullName>
    </submittedName>
</protein>
<keyword evidence="3" id="KW-1185">Reference proteome</keyword>
<evidence type="ECO:0000313" key="3">
    <source>
        <dbReference type="Proteomes" id="UP000192247"/>
    </source>
</evidence>
<feature type="region of interest" description="Disordered" evidence="1">
    <location>
        <begin position="222"/>
        <end position="247"/>
    </location>
</feature>
<organism evidence="2 3">
    <name type="scientific">Tropilaelaps mercedesae</name>
    <dbReference type="NCBI Taxonomy" id="418985"/>
    <lineage>
        <taxon>Eukaryota</taxon>
        <taxon>Metazoa</taxon>
        <taxon>Ecdysozoa</taxon>
        <taxon>Arthropoda</taxon>
        <taxon>Chelicerata</taxon>
        <taxon>Arachnida</taxon>
        <taxon>Acari</taxon>
        <taxon>Parasitiformes</taxon>
        <taxon>Mesostigmata</taxon>
        <taxon>Gamasina</taxon>
        <taxon>Dermanyssoidea</taxon>
        <taxon>Laelapidae</taxon>
        <taxon>Tropilaelaps</taxon>
    </lineage>
</organism>
<dbReference type="AlphaFoldDB" id="A0A1V9XA24"/>
<gene>
    <name evidence="2" type="ORF">BIW11_11803</name>
</gene>
<dbReference type="OrthoDB" id="10504999at2759"/>
<sequence>MSPEHRPSQSFTHETATSHNDMPEAMPELRRKPSEASAASDGGIVPETSTQQAHKVAAARRDVACQTDAISYVGFCNSRTSPVDKLENRATQTEPATRSVFTRSSRFLPTLNDNSSDRPHTAASMSPSHRGDSTAVLSSGRGRGRFRGRGHNRVRPRRAVSLPNVNTTVNQNNQDQIDPLNAQTVIRGRNTSFFSSDTANTPNDILAILEARLGETPLQSLSTRSLQEPPAPPPVSPTESTPVTQSHGGTLEVLSVKVMAQDIESLSTSDNFTILAPKSLHKTPVKPVMVFGAKRQHLRDFSTWTTEIDSTSDRPPRTALNSDTALFDSSSAATAATSGSSHTNNAPGTSLLMSFDGLNAVDTPEVRNRRRGVRGFLCRLLGKESTNGQKVSGTKSSTAHVDPSTRTLGAGSGRQTATAPAGSNSDSTG</sequence>
<comment type="caution">
    <text evidence="2">The sequence shown here is derived from an EMBL/GenBank/DDBJ whole genome shotgun (WGS) entry which is preliminary data.</text>
</comment>
<feature type="compositionally biased region" description="Polar residues" evidence="1">
    <location>
        <begin position="8"/>
        <end position="20"/>
    </location>
</feature>
<feature type="region of interest" description="Disordered" evidence="1">
    <location>
        <begin position="386"/>
        <end position="429"/>
    </location>
</feature>
<reference evidence="2 3" key="1">
    <citation type="journal article" date="2017" name="Gigascience">
        <title>Draft genome of the honey bee ectoparasitic mite, Tropilaelaps mercedesae, is shaped by the parasitic life history.</title>
        <authorList>
            <person name="Dong X."/>
            <person name="Armstrong S.D."/>
            <person name="Xia D."/>
            <person name="Makepeace B.L."/>
            <person name="Darby A.C."/>
            <person name="Kadowaki T."/>
        </authorList>
    </citation>
    <scope>NUCLEOTIDE SEQUENCE [LARGE SCALE GENOMIC DNA]</scope>
    <source>
        <strain evidence="2">Wuxi-XJTLU</strain>
    </source>
</reference>
<dbReference type="Proteomes" id="UP000192247">
    <property type="component" value="Unassembled WGS sequence"/>
</dbReference>
<feature type="region of interest" description="Disordered" evidence="1">
    <location>
        <begin position="1"/>
        <end position="53"/>
    </location>
</feature>
<name>A0A1V9XA24_9ACAR</name>
<evidence type="ECO:0000256" key="1">
    <source>
        <dbReference type="SAM" id="MobiDB-lite"/>
    </source>
</evidence>
<feature type="region of interest" description="Disordered" evidence="1">
    <location>
        <begin position="78"/>
        <end position="152"/>
    </location>
</feature>
<dbReference type="EMBL" id="MNPL01018410">
    <property type="protein sequence ID" value="OQR70172.1"/>
    <property type="molecule type" value="Genomic_DNA"/>
</dbReference>
<feature type="compositionally biased region" description="Basic residues" evidence="1">
    <location>
        <begin position="142"/>
        <end position="152"/>
    </location>
</feature>
<accession>A0A1V9XA24</accession>
<proteinExistence type="predicted"/>
<dbReference type="InParanoid" id="A0A1V9XA24"/>
<evidence type="ECO:0000313" key="2">
    <source>
        <dbReference type="EMBL" id="OQR70172.1"/>
    </source>
</evidence>
<feature type="compositionally biased region" description="Polar residues" evidence="1">
    <location>
        <begin position="89"/>
        <end position="114"/>
    </location>
</feature>